<dbReference type="EMBL" id="QQAY01000024">
    <property type="protein sequence ID" value="RDI36918.1"/>
    <property type="molecule type" value="Genomic_DNA"/>
</dbReference>
<name>A0A370FZM0_9BACI</name>
<dbReference type="Proteomes" id="UP000255326">
    <property type="component" value="Unassembled WGS sequence"/>
</dbReference>
<proteinExistence type="predicted"/>
<dbReference type="SUPFAM" id="SSF116922">
    <property type="entry name" value="YugE-like"/>
    <property type="match status" value="1"/>
</dbReference>
<reference evidence="1 2" key="1">
    <citation type="submission" date="2018-07" db="EMBL/GenBank/DDBJ databases">
        <title>Genomic Encyclopedia of Type Strains, Phase IV (KMG-IV): sequencing the most valuable type-strain genomes for metagenomic binning, comparative biology and taxonomic classification.</title>
        <authorList>
            <person name="Goeker M."/>
        </authorList>
    </citation>
    <scope>NUCLEOTIDE SEQUENCE [LARGE SCALE GENOMIC DNA]</scope>
    <source>
        <strain evidence="1 2">DSM 25281</strain>
    </source>
</reference>
<dbReference type="RefSeq" id="WP_245948535.1">
    <property type="nucleotide sequence ID" value="NZ_QQAY01000024.1"/>
</dbReference>
<dbReference type="InterPro" id="IPR015053">
    <property type="entry name" value="DUF1871"/>
</dbReference>
<dbReference type="Gene3D" id="1.10.340.20">
    <property type="entry name" value="Apc36109-like domain"/>
    <property type="match status" value="1"/>
</dbReference>
<sequence length="92" mass="10487">MNKVMTLNIQELNLTLIHTLKEWDPLGYGPESYETEIVDVVQAVHSMNHNEKLAKQIQGIYEFSFEEMIPMAKCSEMAAQLLRIKNSASCSL</sequence>
<dbReference type="AlphaFoldDB" id="A0A370FZM0"/>
<evidence type="ECO:0000313" key="1">
    <source>
        <dbReference type="EMBL" id="RDI36918.1"/>
    </source>
</evidence>
<keyword evidence="2" id="KW-1185">Reference proteome</keyword>
<gene>
    <name evidence="1" type="ORF">DFR59_1245</name>
</gene>
<dbReference type="Pfam" id="PF08958">
    <property type="entry name" value="DUF1871"/>
    <property type="match status" value="1"/>
</dbReference>
<organism evidence="1 2">
    <name type="scientific">Falsibacillus pallidus</name>
    <dbReference type="NCBI Taxonomy" id="493781"/>
    <lineage>
        <taxon>Bacteria</taxon>
        <taxon>Bacillati</taxon>
        <taxon>Bacillota</taxon>
        <taxon>Bacilli</taxon>
        <taxon>Bacillales</taxon>
        <taxon>Bacillaceae</taxon>
        <taxon>Falsibacillus</taxon>
    </lineage>
</organism>
<evidence type="ECO:0000313" key="2">
    <source>
        <dbReference type="Proteomes" id="UP000255326"/>
    </source>
</evidence>
<protein>
    <submittedName>
        <fullName evidence="1">Uncharacterized protein DUF1871</fullName>
    </submittedName>
</protein>
<comment type="caution">
    <text evidence="1">The sequence shown here is derived from an EMBL/GenBank/DDBJ whole genome shotgun (WGS) entry which is preliminary data.</text>
</comment>
<accession>A0A370FZM0</accession>
<dbReference type="InterPro" id="IPR023162">
    <property type="entry name" value="Apc36109-like_dom_sf"/>
</dbReference>